<reference evidence="7" key="1">
    <citation type="submission" date="2022-08" db="EMBL/GenBank/DDBJ databases">
        <authorList>
            <person name="Gutierrez-Valencia J."/>
        </authorList>
    </citation>
    <scope>NUCLEOTIDE SEQUENCE</scope>
</reference>
<evidence type="ECO:0000256" key="5">
    <source>
        <dbReference type="ARBA" id="ARBA00022729"/>
    </source>
</evidence>
<evidence type="ECO:0000256" key="3">
    <source>
        <dbReference type="ARBA" id="ARBA00022471"/>
    </source>
</evidence>
<evidence type="ECO:0000313" key="7">
    <source>
        <dbReference type="EMBL" id="CAI0414328.1"/>
    </source>
</evidence>
<dbReference type="AlphaFoldDB" id="A0AAV0JZM9"/>
<dbReference type="GO" id="GO:0005576">
    <property type="term" value="C:extracellular region"/>
    <property type="evidence" value="ECO:0007669"/>
    <property type="project" value="UniProtKB-SubCell"/>
</dbReference>
<dbReference type="GO" id="GO:0060320">
    <property type="term" value="P:rejection of self pollen"/>
    <property type="evidence" value="ECO:0007669"/>
    <property type="project" value="UniProtKB-KW"/>
</dbReference>
<evidence type="ECO:0000256" key="4">
    <source>
        <dbReference type="ARBA" id="ARBA00022525"/>
    </source>
</evidence>
<organism evidence="7 8">
    <name type="scientific">Linum tenue</name>
    <dbReference type="NCBI Taxonomy" id="586396"/>
    <lineage>
        <taxon>Eukaryota</taxon>
        <taxon>Viridiplantae</taxon>
        <taxon>Streptophyta</taxon>
        <taxon>Embryophyta</taxon>
        <taxon>Tracheophyta</taxon>
        <taxon>Spermatophyta</taxon>
        <taxon>Magnoliopsida</taxon>
        <taxon>eudicotyledons</taxon>
        <taxon>Gunneridae</taxon>
        <taxon>Pentapetalae</taxon>
        <taxon>rosids</taxon>
        <taxon>fabids</taxon>
        <taxon>Malpighiales</taxon>
        <taxon>Linaceae</taxon>
        <taxon>Linum</taxon>
    </lineage>
</organism>
<dbReference type="EMBL" id="CAMGYJ010000005">
    <property type="protein sequence ID" value="CAI0414328.1"/>
    <property type="molecule type" value="Genomic_DNA"/>
</dbReference>
<dbReference type="PANTHER" id="PTHR31232:SF149">
    <property type="entry name" value="S-PROTEIN HOMOLOG"/>
    <property type="match status" value="1"/>
</dbReference>
<comment type="subcellular location">
    <subcellularLocation>
        <location evidence="1 6">Secreted</location>
    </subcellularLocation>
</comment>
<feature type="signal peptide" evidence="6">
    <location>
        <begin position="1"/>
        <end position="28"/>
    </location>
</feature>
<keyword evidence="3 6" id="KW-0713">Self-incompatibility</keyword>
<dbReference type="Proteomes" id="UP001154282">
    <property type="component" value="Unassembled WGS sequence"/>
</dbReference>
<dbReference type="InterPro" id="IPR010264">
    <property type="entry name" value="Self-incomp_S1"/>
</dbReference>
<dbReference type="PANTHER" id="PTHR31232">
    <property type="match status" value="1"/>
</dbReference>
<comment type="caution">
    <text evidence="7">The sequence shown here is derived from an EMBL/GenBank/DDBJ whole genome shotgun (WGS) entry which is preliminary data.</text>
</comment>
<keyword evidence="5 6" id="KW-0732">Signal</keyword>
<name>A0AAV0JZM9_9ROSI</name>
<proteinExistence type="inferred from homology"/>
<keyword evidence="4 6" id="KW-0964">Secreted</keyword>
<feature type="chain" id="PRO_5043108945" description="S-protein homolog" evidence="6">
    <location>
        <begin position="29"/>
        <end position="143"/>
    </location>
</feature>
<evidence type="ECO:0000256" key="2">
    <source>
        <dbReference type="ARBA" id="ARBA00005581"/>
    </source>
</evidence>
<comment type="similarity">
    <text evidence="2 6">Belongs to the plant self-incompatibility (S1) protein family.</text>
</comment>
<accession>A0AAV0JZM9</accession>
<protein>
    <recommendedName>
        <fullName evidence="6">S-protein homolog</fullName>
    </recommendedName>
</protein>
<dbReference type="Pfam" id="PF05938">
    <property type="entry name" value="Self-incomp_S1"/>
    <property type="match status" value="1"/>
</dbReference>
<evidence type="ECO:0000256" key="6">
    <source>
        <dbReference type="RuleBase" id="RU367044"/>
    </source>
</evidence>
<gene>
    <name evidence="7" type="ORF">LITE_LOCUS16251</name>
</gene>
<keyword evidence="8" id="KW-1185">Reference proteome</keyword>
<sequence length="143" mass="16101">MRTAAASIATTTWLMMAILLLTGSSTKAEEEEGLIEKTVVKVTNGLKVQLTAHCKSKDDDLGEKVLTTDGFFSWKFYPNVLPTTLYFCSFEWDGSGGKKSFNIYVESRDDERCTHCQWTIYEKGPCLYDGGTKVYDICYPFDS</sequence>
<evidence type="ECO:0000256" key="1">
    <source>
        <dbReference type="ARBA" id="ARBA00004613"/>
    </source>
</evidence>
<evidence type="ECO:0000313" key="8">
    <source>
        <dbReference type="Proteomes" id="UP001154282"/>
    </source>
</evidence>